<feature type="compositionally biased region" description="Polar residues" evidence="1">
    <location>
        <begin position="435"/>
        <end position="445"/>
    </location>
</feature>
<feature type="compositionally biased region" description="Pro residues" evidence="1">
    <location>
        <begin position="111"/>
        <end position="127"/>
    </location>
</feature>
<evidence type="ECO:0000256" key="3">
    <source>
        <dbReference type="SAM" id="SignalP"/>
    </source>
</evidence>
<feature type="region of interest" description="Disordered" evidence="1">
    <location>
        <begin position="425"/>
        <end position="504"/>
    </location>
</feature>
<keyword evidence="2" id="KW-0812">Transmembrane</keyword>
<feature type="compositionally biased region" description="Polar residues" evidence="1">
    <location>
        <begin position="475"/>
        <end position="504"/>
    </location>
</feature>
<feature type="compositionally biased region" description="Low complexity" evidence="1">
    <location>
        <begin position="631"/>
        <end position="640"/>
    </location>
</feature>
<keyword evidence="5" id="KW-1185">Reference proteome</keyword>
<evidence type="ECO:0000256" key="2">
    <source>
        <dbReference type="SAM" id="Phobius"/>
    </source>
</evidence>
<dbReference type="Proteomes" id="UP000284842">
    <property type="component" value="Unassembled WGS sequence"/>
</dbReference>
<feature type="transmembrane region" description="Helical" evidence="2">
    <location>
        <begin position="236"/>
        <end position="258"/>
    </location>
</feature>
<reference evidence="4 5" key="1">
    <citation type="journal article" date="2018" name="Evol. Lett.">
        <title>Horizontal gene cluster transfer increased hallucinogenic mushroom diversity.</title>
        <authorList>
            <person name="Reynolds H.T."/>
            <person name="Vijayakumar V."/>
            <person name="Gluck-Thaler E."/>
            <person name="Korotkin H.B."/>
            <person name="Matheny P.B."/>
            <person name="Slot J.C."/>
        </authorList>
    </citation>
    <scope>NUCLEOTIDE SEQUENCE [LARGE SCALE GENOMIC DNA]</scope>
    <source>
        <strain evidence="4 5">2629</strain>
    </source>
</reference>
<accession>A0A409YUZ6</accession>
<keyword evidence="3" id="KW-0732">Signal</keyword>
<keyword evidence="2" id="KW-0472">Membrane</keyword>
<evidence type="ECO:0000313" key="5">
    <source>
        <dbReference type="Proteomes" id="UP000284842"/>
    </source>
</evidence>
<feature type="compositionally biased region" description="Polar residues" evidence="1">
    <location>
        <begin position="132"/>
        <end position="162"/>
    </location>
</feature>
<feature type="region of interest" description="Disordered" evidence="1">
    <location>
        <begin position="104"/>
        <end position="179"/>
    </location>
</feature>
<feature type="region of interest" description="Disordered" evidence="1">
    <location>
        <begin position="200"/>
        <end position="228"/>
    </location>
</feature>
<evidence type="ECO:0000313" key="4">
    <source>
        <dbReference type="EMBL" id="PPR06788.1"/>
    </source>
</evidence>
<dbReference type="EMBL" id="NHTK01000579">
    <property type="protein sequence ID" value="PPR06788.1"/>
    <property type="molecule type" value="Genomic_DNA"/>
</dbReference>
<dbReference type="OrthoDB" id="10681416at2759"/>
<evidence type="ECO:0000256" key="1">
    <source>
        <dbReference type="SAM" id="MobiDB-lite"/>
    </source>
</evidence>
<proteinExistence type="predicted"/>
<keyword evidence="2" id="KW-1133">Transmembrane helix</keyword>
<feature type="compositionally biased region" description="Low complexity" evidence="1">
    <location>
        <begin position="448"/>
        <end position="462"/>
    </location>
</feature>
<sequence>MVMTRSSVIFVAALAASWSSTAFKLSERQGESCLSDCAIDASRATMGDCGQLAGPQWNACQCRSRYIVIVANCFRAQCSPDSLSAAYSAQEGICRDAGVPVDLRSQGVQPAPSPLSPPPPPVPPAIPNIPVTTSNRNTPLSAQSTARSPPTFSVSSTITPTTGGPHLAASPTNPPVSDSIQISSTIQTITHFTTSINTATPFWSSTPTSNNSSTAEAPTITGKVPPFQNRKTPSHVGAIIGAIISILVVMALVFVMLYRRNRRQKKLNQLLASPFVPSPTTHIGIADAVIAKRTEACRCALEVQAQLVSSPPQCVISKDLAKKEKLNEAVPKPLFASKEPGAMLSAKLAGMPHDEDLQARARRLIRRSCFDDCTATAVAATILRNECQTSPDTDHCLPDQVAATIERQEYICGLSHISVDLRSIQPATDFPPPRSATTPPQSQPTDVPPHTTTQSPSLTLPSITGSSVLPPAVASQVSDSTPSGSISTTPLTSAGATSNAPAPTLSTNTIVTSSAAEITHNTSLFSSGNTALFPVVTFMGSPNEGGQGKQIGSHIGIIVGCTMALLGSVACILFLVGYLRRRRWRSIQKISGMPFTDANTTGGINIAGGGLIPVGFDLKVEVIRVDHGNDAKNPNAGMNPAPGPPDPIGTKQRPPGLVAGRGHGPNQIDFDLAPRDDRPPSYRTAR</sequence>
<dbReference type="AlphaFoldDB" id="A0A409YUZ6"/>
<dbReference type="InParanoid" id="A0A409YUZ6"/>
<protein>
    <recommendedName>
        <fullName evidence="6">Extracellular membrane protein CFEM domain-containing protein</fullName>
    </recommendedName>
</protein>
<feature type="compositionally biased region" description="Low complexity" evidence="1">
    <location>
        <begin position="204"/>
        <end position="214"/>
    </location>
</feature>
<gene>
    <name evidence="4" type="ORF">CVT24_011288</name>
</gene>
<organism evidence="4 5">
    <name type="scientific">Panaeolus cyanescens</name>
    <dbReference type="NCBI Taxonomy" id="181874"/>
    <lineage>
        <taxon>Eukaryota</taxon>
        <taxon>Fungi</taxon>
        <taxon>Dikarya</taxon>
        <taxon>Basidiomycota</taxon>
        <taxon>Agaricomycotina</taxon>
        <taxon>Agaricomycetes</taxon>
        <taxon>Agaricomycetidae</taxon>
        <taxon>Agaricales</taxon>
        <taxon>Agaricineae</taxon>
        <taxon>Galeropsidaceae</taxon>
        <taxon>Panaeolus</taxon>
    </lineage>
</organism>
<dbReference type="STRING" id="181874.A0A409YUZ6"/>
<name>A0A409YUZ6_9AGAR</name>
<feature type="signal peptide" evidence="3">
    <location>
        <begin position="1"/>
        <end position="22"/>
    </location>
</feature>
<feature type="chain" id="PRO_5019221399" description="Extracellular membrane protein CFEM domain-containing protein" evidence="3">
    <location>
        <begin position="23"/>
        <end position="686"/>
    </location>
</feature>
<evidence type="ECO:0008006" key="6">
    <source>
        <dbReference type="Google" id="ProtNLM"/>
    </source>
</evidence>
<comment type="caution">
    <text evidence="4">The sequence shown here is derived from an EMBL/GenBank/DDBJ whole genome shotgun (WGS) entry which is preliminary data.</text>
</comment>
<feature type="transmembrane region" description="Helical" evidence="2">
    <location>
        <begin position="524"/>
        <end position="542"/>
    </location>
</feature>
<feature type="transmembrane region" description="Helical" evidence="2">
    <location>
        <begin position="554"/>
        <end position="579"/>
    </location>
</feature>
<feature type="region of interest" description="Disordered" evidence="1">
    <location>
        <begin position="629"/>
        <end position="686"/>
    </location>
</feature>